<protein>
    <submittedName>
        <fullName evidence="1">Uncharacterized protein</fullName>
    </submittedName>
</protein>
<dbReference type="VEuPathDB" id="VectorBase:ASTEI082136"/>
<keyword evidence="2" id="KW-1185">Reference proteome</keyword>
<dbReference type="AlphaFoldDB" id="A0A182YID0"/>
<dbReference type="PANTHER" id="PTHR21398">
    <property type="entry name" value="AGAP007094-PA"/>
    <property type="match status" value="1"/>
</dbReference>
<reference evidence="1" key="2">
    <citation type="submission" date="2020-05" db="UniProtKB">
        <authorList>
            <consortium name="EnsemblMetazoa"/>
        </authorList>
    </citation>
    <scope>IDENTIFICATION</scope>
    <source>
        <strain evidence="1">Indian</strain>
    </source>
</reference>
<dbReference type="VEuPathDB" id="VectorBase:ASTE000201"/>
<organism evidence="1 2">
    <name type="scientific">Anopheles stephensi</name>
    <name type="common">Indo-Pakistan malaria mosquito</name>
    <dbReference type="NCBI Taxonomy" id="30069"/>
    <lineage>
        <taxon>Eukaryota</taxon>
        <taxon>Metazoa</taxon>
        <taxon>Ecdysozoa</taxon>
        <taxon>Arthropoda</taxon>
        <taxon>Hexapoda</taxon>
        <taxon>Insecta</taxon>
        <taxon>Pterygota</taxon>
        <taxon>Neoptera</taxon>
        <taxon>Endopterygota</taxon>
        <taxon>Diptera</taxon>
        <taxon>Nematocera</taxon>
        <taxon>Culicoidea</taxon>
        <taxon>Culicidae</taxon>
        <taxon>Anophelinae</taxon>
        <taxon>Anopheles</taxon>
    </lineage>
</organism>
<dbReference type="PANTHER" id="PTHR21398:SF22">
    <property type="entry name" value="IP12060P-RELATED"/>
    <property type="match status" value="1"/>
</dbReference>
<dbReference type="Proteomes" id="UP000076408">
    <property type="component" value="Unassembled WGS sequence"/>
</dbReference>
<proteinExistence type="predicted"/>
<sequence>MERQERAALVFPRGSSMGYLLAIAIPLLVPGRNIYLSHNFEANYGVPSNETQYFLWYQRFKDTKFNITKAIETNRRRRRELLPGFGRSYFYDQLEERLDLYGFNATGCMERLICEVSELPLADHNELQRKMTSTASRRFVTLIVLITIVIQSTSSVSNDPTSDVVKSRQKRIVFPVNAAMGIIFALAIPLDIPSRNIFMSFNFEGNYNSPADANIFTEGFANYIKGIVEPLTAPSVPVETYGLNRRSAKDVPRRSAPATPQVTRRQIYKILQNHLQSQHFPGRKCLQRMICEAALHPFSETNGVIGDMVQILLSPSTSRDESLPKEYRLAELAGREGSCGAYRTECPKDPLQAVSVLLG</sequence>
<evidence type="ECO:0000313" key="1">
    <source>
        <dbReference type="EnsemblMetazoa" id="ASTEI082136-PA"/>
    </source>
</evidence>
<evidence type="ECO:0000313" key="2">
    <source>
        <dbReference type="Proteomes" id="UP000076408"/>
    </source>
</evidence>
<dbReference type="Pfam" id="PF07841">
    <property type="entry name" value="DM4_12"/>
    <property type="match status" value="2"/>
</dbReference>
<reference evidence="2" key="1">
    <citation type="journal article" date="2014" name="Genome Biol.">
        <title>Genome analysis of a major urban malaria vector mosquito, Anopheles stephensi.</title>
        <authorList>
            <person name="Jiang X."/>
            <person name="Peery A."/>
            <person name="Hall A.B."/>
            <person name="Sharma A."/>
            <person name="Chen X.G."/>
            <person name="Waterhouse R.M."/>
            <person name="Komissarov A."/>
            <person name="Riehle M.M."/>
            <person name="Shouche Y."/>
            <person name="Sharakhova M.V."/>
            <person name="Lawson D."/>
            <person name="Pakpour N."/>
            <person name="Arensburger P."/>
            <person name="Davidson V.L."/>
            <person name="Eiglmeier K."/>
            <person name="Emrich S."/>
            <person name="George P."/>
            <person name="Kennedy R.C."/>
            <person name="Mane S.P."/>
            <person name="Maslen G."/>
            <person name="Oringanje C."/>
            <person name="Qi Y."/>
            <person name="Settlage R."/>
            <person name="Tojo M."/>
            <person name="Tubio J.M."/>
            <person name="Unger M.F."/>
            <person name="Wang B."/>
            <person name="Vernick K.D."/>
            <person name="Ribeiro J.M."/>
            <person name="James A.A."/>
            <person name="Michel K."/>
            <person name="Riehle M.A."/>
            <person name="Luckhart S."/>
            <person name="Sharakhov I.V."/>
            <person name="Tu Z."/>
        </authorList>
    </citation>
    <scope>NUCLEOTIDE SEQUENCE [LARGE SCALE GENOMIC DNA]</scope>
    <source>
        <strain evidence="2">Indian</strain>
    </source>
</reference>
<dbReference type="SMART" id="SM00718">
    <property type="entry name" value="DM4_12"/>
    <property type="match status" value="1"/>
</dbReference>
<dbReference type="InterPro" id="IPR006631">
    <property type="entry name" value="DM4_12"/>
</dbReference>
<accession>A0A182YID0</accession>
<name>A0A182YID0_ANOST</name>
<dbReference type="EnsemblMetazoa" id="ASTEI082136-RA">
    <property type="protein sequence ID" value="ASTEI082136-PA"/>
    <property type="gene ID" value="ASTEI082136"/>
</dbReference>
<dbReference type="VEuPathDB" id="VectorBase:ASTEI20_040731"/>
<dbReference type="VEuPathDB" id="VectorBase:ASTEI20_039144"/>